<gene>
    <name evidence="8" type="ORF">MED297_16459</name>
</gene>
<dbReference type="PANTHER" id="PTHR30619:SF1">
    <property type="entry name" value="RECOMBINATION PROTEIN 2"/>
    <property type="match status" value="1"/>
</dbReference>
<evidence type="ECO:0000256" key="2">
    <source>
        <dbReference type="ARBA" id="ARBA00022475"/>
    </source>
</evidence>
<comment type="caution">
    <text evidence="8">The sequence shown here is derived from an EMBL/GenBank/DDBJ whole genome shotgun (WGS) entry which is preliminary data.</text>
</comment>
<reference evidence="8 9" key="1">
    <citation type="submission" date="2006-02" db="EMBL/GenBank/DDBJ databases">
        <authorList>
            <person name="Pinhassi J."/>
            <person name="Pedros-Alio C."/>
            <person name="Ferriera S."/>
            <person name="Johnson J."/>
            <person name="Kravitz S."/>
            <person name="Halpern A."/>
            <person name="Remington K."/>
            <person name="Beeson K."/>
            <person name="Tran B."/>
            <person name="Rogers Y.-H."/>
            <person name="Friedman R."/>
            <person name="Venter J.C."/>
        </authorList>
    </citation>
    <scope>NUCLEOTIDE SEQUENCE [LARGE SCALE GENOMIC DNA]</scope>
    <source>
        <strain evidence="8 9">MED297</strain>
    </source>
</reference>
<organism evidence="8 9">
    <name type="scientific">Reinekea blandensis MED297</name>
    <dbReference type="NCBI Taxonomy" id="314283"/>
    <lineage>
        <taxon>Bacteria</taxon>
        <taxon>Pseudomonadati</taxon>
        <taxon>Pseudomonadota</taxon>
        <taxon>Gammaproteobacteria</taxon>
        <taxon>Oceanospirillales</taxon>
        <taxon>Saccharospirillaceae</taxon>
        <taxon>Reinekea</taxon>
    </lineage>
</organism>
<evidence type="ECO:0000256" key="1">
    <source>
        <dbReference type="ARBA" id="ARBA00004651"/>
    </source>
</evidence>
<protein>
    <submittedName>
        <fullName evidence="8">DNA uptake protein</fullName>
    </submittedName>
</protein>
<feature type="transmembrane region" description="Helical" evidence="6">
    <location>
        <begin position="221"/>
        <end position="243"/>
    </location>
</feature>
<dbReference type="GO" id="GO:0005886">
    <property type="term" value="C:plasma membrane"/>
    <property type="evidence" value="ECO:0007669"/>
    <property type="project" value="UniProtKB-SubCell"/>
</dbReference>
<proteinExistence type="predicted"/>
<dbReference type="InterPro" id="IPR004477">
    <property type="entry name" value="ComEC_N"/>
</dbReference>
<dbReference type="Gene3D" id="3.60.15.10">
    <property type="entry name" value="Ribonuclease Z/Hydroxyacylglutathione hydrolase-like"/>
    <property type="match status" value="1"/>
</dbReference>
<dbReference type="OrthoDB" id="9761531at2"/>
<accession>A4BE10</accession>
<dbReference type="SMART" id="SM00849">
    <property type="entry name" value="Lactamase_B"/>
    <property type="match status" value="1"/>
</dbReference>
<evidence type="ECO:0000256" key="4">
    <source>
        <dbReference type="ARBA" id="ARBA00022989"/>
    </source>
</evidence>
<dbReference type="InterPro" id="IPR004797">
    <property type="entry name" value="Competence_ComEC/Rec2"/>
</dbReference>
<dbReference type="STRING" id="314283.MED297_16459"/>
<keyword evidence="5 6" id="KW-0472">Membrane</keyword>
<dbReference type="AlphaFoldDB" id="A4BE10"/>
<feature type="transmembrane region" description="Helical" evidence="6">
    <location>
        <begin position="464"/>
        <end position="481"/>
    </location>
</feature>
<feature type="domain" description="Metallo-beta-lactamase" evidence="7">
    <location>
        <begin position="496"/>
        <end position="652"/>
    </location>
</feature>
<dbReference type="Proteomes" id="UP000005953">
    <property type="component" value="Unassembled WGS sequence"/>
</dbReference>
<dbReference type="Pfam" id="PF03772">
    <property type="entry name" value="Competence"/>
    <property type="match status" value="1"/>
</dbReference>
<feature type="transmembrane region" description="Helical" evidence="6">
    <location>
        <begin position="32"/>
        <end position="57"/>
    </location>
</feature>
<dbReference type="SUPFAM" id="SSF56281">
    <property type="entry name" value="Metallo-hydrolase/oxidoreductase"/>
    <property type="match status" value="1"/>
</dbReference>
<dbReference type="HOGENOM" id="CLU_010363_3_0_6"/>
<evidence type="ECO:0000256" key="3">
    <source>
        <dbReference type="ARBA" id="ARBA00022692"/>
    </source>
</evidence>
<keyword evidence="9" id="KW-1185">Reference proteome</keyword>
<dbReference type="Pfam" id="PF00753">
    <property type="entry name" value="Lactamase_B"/>
    <property type="match status" value="1"/>
</dbReference>
<sequence length="732" mass="81386">MTIAIILAGLIWAWFQFGLASAVVFTLLAGGLLLVICAYRITAAMILVLSLVVIAMLEHQMRHPLPSAFQHVTQSLTLCIEQVPRQYSDGTQTARARVQAQPESLHLRKIRLWLYPETTNLTLNAGDCFDADVRLRQPIGRLIPGTFNADRYNFAEKIDAYGTVVELSSIAHRPGFQQRLYLTTAEKLGDGLGLDVWAALALGWSRAMSPELKTLLADNQVMHLFVISGMHLAFVLLLVNLLIQWLAYGLAPWLMISRTQRYLLAGLVTTGYVAFLGFPLPVTRALLMFGLPIIGQLSAVRTGPLTLLGWTAVILMLWHPAAWLAIGPWLSFGSVAVIFLILRWRLLQNLPRLWQPILFQVLMTISILPWALSSGFSFNLLSVFSSLVLSGLIGFVGLPMALMMPIVDLTWLHSSWNQAVEWLVSLLTLTANPGLELPYLDSAALFLLVVMAVWAIWRRDTSSILVGAALLCLSILFWGQGGTNRVPSVTVYDVGHGQALLLDTGDDRFLYDTGGRFSPEQSLAEVVLHRVLPPLEGVVISHSDLDHAAGAGFLRGQYPRLPIWSGQRDQIPIKSSTRNCHQQTKLHSAIEVIPVPPSLRGRQDNNQSCVVLITLNHHRLLITGDADKYIEYYLLQTHPHLFPVDVLILGHHGSGSSSAGAFLEANQSAMFLTSSGDRLAPRWPAERIESWFSDQQKTLLNTAKLGTIQLTFYPQRIRVKTWDSAYRNRLIY</sequence>
<feature type="transmembrane region" description="Helical" evidence="6">
    <location>
        <begin position="263"/>
        <end position="287"/>
    </location>
</feature>
<feature type="transmembrane region" description="Helical" evidence="6">
    <location>
        <begin position="299"/>
        <end position="318"/>
    </location>
</feature>
<dbReference type="Pfam" id="PF13567">
    <property type="entry name" value="DUF4131"/>
    <property type="match status" value="1"/>
</dbReference>
<name>A4BE10_9GAMM</name>
<dbReference type="InterPro" id="IPR001279">
    <property type="entry name" value="Metallo-B-lactamas"/>
</dbReference>
<feature type="transmembrane region" description="Helical" evidence="6">
    <location>
        <begin position="437"/>
        <end position="457"/>
    </location>
</feature>
<keyword evidence="3 6" id="KW-0812">Transmembrane</keyword>
<dbReference type="NCBIfam" id="TIGR00360">
    <property type="entry name" value="ComEC_N-term"/>
    <property type="match status" value="1"/>
</dbReference>
<evidence type="ECO:0000313" key="8">
    <source>
        <dbReference type="EMBL" id="EAR09769.1"/>
    </source>
</evidence>
<dbReference type="NCBIfam" id="TIGR00361">
    <property type="entry name" value="ComEC_Rec2"/>
    <property type="match status" value="1"/>
</dbReference>
<keyword evidence="4 6" id="KW-1133">Transmembrane helix</keyword>
<evidence type="ECO:0000256" key="6">
    <source>
        <dbReference type="SAM" id="Phobius"/>
    </source>
</evidence>
<feature type="transmembrane region" description="Helical" evidence="6">
    <location>
        <begin position="324"/>
        <end position="342"/>
    </location>
</feature>
<dbReference type="GO" id="GO:0030420">
    <property type="term" value="P:establishment of competence for transformation"/>
    <property type="evidence" value="ECO:0007669"/>
    <property type="project" value="InterPro"/>
</dbReference>
<feature type="transmembrane region" description="Helical" evidence="6">
    <location>
        <begin position="378"/>
        <end position="402"/>
    </location>
</feature>
<keyword evidence="2" id="KW-1003">Cell membrane</keyword>
<evidence type="ECO:0000256" key="5">
    <source>
        <dbReference type="ARBA" id="ARBA00023136"/>
    </source>
</evidence>
<dbReference type="InterPro" id="IPR025405">
    <property type="entry name" value="DUF4131"/>
</dbReference>
<evidence type="ECO:0000259" key="7">
    <source>
        <dbReference type="SMART" id="SM00849"/>
    </source>
</evidence>
<evidence type="ECO:0000313" key="9">
    <source>
        <dbReference type="Proteomes" id="UP000005953"/>
    </source>
</evidence>
<feature type="transmembrane region" description="Helical" evidence="6">
    <location>
        <begin position="354"/>
        <end position="372"/>
    </location>
</feature>
<dbReference type="RefSeq" id="WP_008043561.1">
    <property type="nucleotide sequence ID" value="NZ_CH724150.1"/>
</dbReference>
<comment type="subcellular location">
    <subcellularLocation>
        <location evidence="1">Cell membrane</location>
        <topology evidence="1">Multi-pass membrane protein</topology>
    </subcellularLocation>
</comment>
<dbReference type="PANTHER" id="PTHR30619">
    <property type="entry name" value="DNA INTERNALIZATION/COMPETENCE PROTEIN COMEC/REC2"/>
    <property type="match status" value="1"/>
</dbReference>
<dbReference type="InterPro" id="IPR036866">
    <property type="entry name" value="RibonucZ/Hydroxyglut_hydro"/>
</dbReference>
<dbReference type="EMBL" id="AAOE01000008">
    <property type="protein sequence ID" value="EAR09769.1"/>
    <property type="molecule type" value="Genomic_DNA"/>
</dbReference>
<dbReference type="InterPro" id="IPR052159">
    <property type="entry name" value="Competence_DNA_uptake"/>
</dbReference>